<dbReference type="RefSeq" id="WP_052595301.1">
    <property type="nucleotide sequence ID" value="NZ_CP011112.1"/>
</dbReference>
<dbReference type="OrthoDB" id="9880738at2"/>
<dbReference type="KEGG" id="lmoi:VV02_22680"/>
<dbReference type="EMBL" id="CP011112">
    <property type="protein sequence ID" value="AKU18011.1"/>
    <property type="molecule type" value="Genomic_DNA"/>
</dbReference>
<accession>A0A0K1JMS4</accession>
<feature type="signal peptide" evidence="1">
    <location>
        <begin position="1"/>
        <end position="33"/>
    </location>
</feature>
<keyword evidence="1" id="KW-0732">Signal</keyword>
<evidence type="ECO:0000313" key="2">
    <source>
        <dbReference type="EMBL" id="AKU18011.1"/>
    </source>
</evidence>
<sequence length="239" mass="25542">MKMRTRYVVPTAVLSLALAGGAGVAGLTSSASAQGKGTLVDPAGTRVTKVDSAKTASPVARLIEKRVRADLPGGHGLVKETIYASDWNRNTPLPVDQVQNATDWHGKFTLPGDRTHVIWTAVFIAPKGTNPTPEQSRAQCPEQPLPPGEVPFRCEVKVLPDGSHVTVNEFAVRGVYNLVVGHIRAHDRGVSVAEKVKAGSLAEARHKFRYSAAQLQRLATDAALVIPEPQVYPPLPTTP</sequence>
<protein>
    <recommendedName>
        <fullName evidence="4">Secreted protein</fullName>
    </recommendedName>
</protein>
<keyword evidence="3" id="KW-1185">Reference proteome</keyword>
<evidence type="ECO:0000256" key="1">
    <source>
        <dbReference type="SAM" id="SignalP"/>
    </source>
</evidence>
<name>A0A0K1JMS4_9MICO</name>
<evidence type="ECO:0008006" key="4">
    <source>
        <dbReference type="Google" id="ProtNLM"/>
    </source>
</evidence>
<organism evidence="2 3">
    <name type="scientific">Luteipulveratus mongoliensis</name>
    <dbReference type="NCBI Taxonomy" id="571913"/>
    <lineage>
        <taxon>Bacteria</taxon>
        <taxon>Bacillati</taxon>
        <taxon>Actinomycetota</taxon>
        <taxon>Actinomycetes</taxon>
        <taxon>Micrococcales</taxon>
        <taxon>Dermacoccaceae</taxon>
        <taxon>Luteipulveratus</taxon>
    </lineage>
</organism>
<dbReference type="AlphaFoldDB" id="A0A0K1JMS4"/>
<gene>
    <name evidence="2" type="ORF">VV02_22680</name>
</gene>
<evidence type="ECO:0000313" key="3">
    <source>
        <dbReference type="Proteomes" id="UP000066480"/>
    </source>
</evidence>
<proteinExistence type="predicted"/>
<dbReference type="Proteomes" id="UP000066480">
    <property type="component" value="Chromosome"/>
</dbReference>
<reference evidence="2 3" key="1">
    <citation type="submission" date="2015-03" db="EMBL/GenBank/DDBJ databases">
        <title>Luteipulveratus halotolerans sp. nov., a novel actinobacterium (Dermacoccaceae) from Sarawak, Malaysia.</title>
        <authorList>
            <person name="Juboi H."/>
            <person name="Basik A."/>
            <person name="Shamsul S.S."/>
            <person name="Arnold P."/>
            <person name="Schmitt E.K."/>
            <person name="Sanglier J.-J."/>
            <person name="Yeo T."/>
        </authorList>
    </citation>
    <scope>NUCLEOTIDE SEQUENCE [LARGE SCALE GENOMIC DNA]</scope>
    <source>
        <strain evidence="2 3">MN07-A0370</strain>
    </source>
</reference>
<feature type="chain" id="PRO_5005462065" description="Secreted protein" evidence="1">
    <location>
        <begin position="34"/>
        <end position="239"/>
    </location>
</feature>
<dbReference type="STRING" id="571913.VV02_22680"/>